<sequence length="551" mass="61459">MWLSGAAHSQDWPQTSDLEIRNQSIGRRLDPNLVQGSGGVVVRLLASHLGEGGSILGGLAPGFSQVGIVPDGAVSRRVFSRISRFLRPCIPMLLYSHLFSPSSALKASIYHIKNYKKTPVFPNTFIDFPRKKCRTGGRKQNDAYPAEGTRSSAWRVVPCAFDPSLVAPCGLNAITSAACSLPCPPPPALRRAASRRLEIRLRELNPCSPLCVAHRFAGPIYPGARRLDPWGEEFLSNIKRKVVRRESPATSASVVQQARESSPLHPHHLVFCFDHLPWKEGVCKYIMKQVTLVKAVYDKASCGGALFTLLASPPRRTGIDSCWGRLEFRIQEIWPTGQLGRSRFPRPCTIDARPRSRSEGAIRANLTRTTSASSLLRARRAKLNRSRATADEGLPPLTNPRWNLEKKTRLRTGKTWAGRDKTSARWETPGSWLAWSSNFAAAKTRKLGREPRKSWHKKRGGEWREKNERWCDGSSKERGAERATRQFVWIYRCHRDMKHPRVELPAGASGIGAQEPAAAILLRHPTAILDVIILLPLIRVAFDLGLDLEDL</sequence>
<reference evidence="1 2" key="1">
    <citation type="submission" date="2023-02" db="EMBL/GenBank/DDBJ databases">
        <title>LHISI_Scaffold_Assembly.</title>
        <authorList>
            <person name="Stuart O.P."/>
            <person name="Cleave R."/>
            <person name="Magrath M.J.L."/>
            <person name="Mikheyev A.S."/>
        </authorList>
    </citation>
    <scope>NUCLEOTIDE SEQUENCE [LARGE SCALE GENOMIC DNA]</scope>
    <source>
        <strain evidence="1">Daus_M_001</strain>
        <tissue evidence="1">Leg muscle</tissue>
    </source>
</reference>
<accession>A0ABQ9IDS2</accession>
<name>A0ABQ9IDS2_9NEOP</name>
<proteinExistence type="predicted"/>
<organism evidence="1 2">
    <name type="scientific">Dryococelus australis</name>
    <dbReference type="NCBI Taxonomy" id="614101"/>
    <lineage>
        <taxon>Eukaryota</taxon>
        <taxon>Metazoa</taxon>
        <taxon>Ecdysozoa</taxon>
        <taxon>Arthropoda</taxon>
        <taxon>Hexapoda</taxon>
        <taxon>Insecta</taxon>
        <taxon>Pterygota</taxon>
        <taxon>Neoptera</taxon>
        <taxon>Polyneoptera</taxon>
        <taxon>Phasmatodea</taxon>
        <taxon>Verophasmatodea</taxon>
        <taxon>Anareolatae</taxon>
        <taxon>Phasmatidae</taxon>
        <taxon>Eurycanthinae</taxon>
        <taxon>Dryococelus</taxon>
    </lineage>
</organism>
<evidence type="ECO:0000313" key="2">
    <source>
        <dbReference type="Proteomes" id="UP001159363"/>
    </source>
</evidence>
<comment type="caution">
    <text evidence="1">The sequence shown here is derived from an EMBL/GenBank/DDBJ whole genome shotgun (WGS) entry which is preliminary data.</text>
</comment>
<keyword evidence="2" id="KW-1185">Reference proteome</keyword>
<evidence type="ECO:0000313" key="1">
    <source>
        <dbReference type="EMBL" id="KAJ8894355.1"/>
    </source>
</evidence>
<gene>
    <name evidence="1" type="ORF">PR048_006984</name>
</gene>
<dbReference type="Proteomes" id="UP001159363">
    <property type="component" value="Chromosome 2"/>
</dbReference>
<protein>
    <submittedName>
        <fullName evidence="1">Uncharacterized protein</fullName>
    </submittedName>
</protein>
<dbReference type="EMBL" id="JARBHB010000002">
    <property type="protein sequence ID" value="KAJ8894355.1"/>
    <property type="molecule type" value="Genomic_DNA"/>
</dbReference>